<dbReference type="GO" id="GO:0004197">
    <property type="term" value="F:cysteine-type endopeptidase activity"/>
    <property type="evidence" value="ECO:0007669"/>
    <property type="project" value="InterPro"/>
</dbReference>
<dbReference type="InterPro" id="IPR000605">
    <property type="entry name" value="Helicase_SF3_ssDNA/RNA_vir"/>
</dbReference>
<dbReference type="GO" id="GO:0034220">
    <property type="term" value="P:monoatomic ion transmembrane transport"/>
    <property type="evidence" value="ECO:0007669"/>
    <property type="project" value="UniProtKB-KW"/>
</dbReference>
<feature type="domain" description="Peptidase C3" evidence="36">
    <location>
        <begin position="1761"/>
        <end position="1944"/>
    </location>
</feature>
<feature type="domain" description="SF3 helicase" evidence="35">
    <location>
        <begin position="1382"/>
        <end position="1545"/>
    </location>
</feature>
<dbReference type="EMBL" id="GU182406">
    <property type="protein sequence ID" value="ADL38957.1"/>
    <property type="molecule type" value="Genomic_RNA"/>
</dbReference>
<dbReference type="GO" id="GO:0039618">
    <property type="term" value="C:T=pseudo3 icosahedral viral capsid"/>
    <property type="evidence" value="ECO:0007669"/>
    <property type="project" value="UniProtKB-KW"/>
</dbReference>
<dbReference type="SUPFAM" id="SSF52540">
    <property type="entry name" value="P-loop containing nucleoside triphosphate hydrolases"/>
    <property type="match status" value="1"/>
</dbReference>
<keyword evidence="16" id="KW-0547">Nucleotide-binding</keyword>
<keyword evidence="15" id="KW-0519">Myristate</keyword>
<feature type="domain" description="RdRp catalytic" evidence="34">
    <location>
        <begin position="2183"/>
        <end position="2304"/>
    </location>
</feature>
<dbReference type="Pfam" id="PF00680">
    <property type="entry name" value="RdRP_1"/>
    <property type="match status" value="1"/>
</dbReference>
<evidence type="ECO:0000256" key="4">
    <source>
        <dbReference type="ARBA" id="ARBA00022448"/>
    </source>
</evidence>
<evidence type="ECO:0000256" key="11">
    <source>
        <dbReference type="ARBA" id="ARBA00022670"/>
    </source>
</evidence>
<evidence type="ECO:0000256" key="19">
    <source>
        <dbReference type="ARBA" id="ARBA00022806"/>
    </source>
</evidence>
<keyword evidence="13" id="KW-0548">Nucleotidyltransferase</keyword>
<dbReference type="GO" id="GO:0003723">
    <property type="term" value="F:RNA binding"/>
    <property type="evidence" value="ECO:0007669"/>
    <property type="project" value="InterPro"/>
</dbReference>
<dbReference type="GO" id="GO:0006508">
    <property type="term" value="P:proteolysis"/>
    <property type="evidence" value="ECO:0007669"/>
    <property type="project" value="UniProtKB-KW"/>
</dbReference>
<dbReference type="PROSITE" id="PS50507">
    <property type="entry name" value="RDRP_SSRNA_POS"/>
    <property type="match status" value="1"/>
</dbReference>
<evidence type="ECO:0000256" key="2">
    <source>
        <dbReference type="ARBA" id="ARBA00004328"/>
    </source>
</evidence>
<dbReference type="Gene3D" id="3.30.70.270">
    <property type="match status" value="2"/>
</dbReference>
<feature type="compositionally biased region" description="Polar residues" evidence="32">
    <location>
        <begin position="192"/>
        <end position="215"/>
    </location>
</feature>
<dbReference type="InterPro" id="IPR043128">
    <property type="entry name" value="Rev_trsase/Diguanyl_cyclase"/>
</dbReference>
<dbReference type="RefSeq" id="YP_003853285.1">
    <property type="nucleotide sequence ID" value="NC_014411.1"/>
</dbReference>
<evidence type="ECO:0000256" key="33">
    <source>
        <dbReference type="SAM" id="Phobius"/>
    </source>
</evidence>
<evidence type="ECO:0000256" key="12">
    <source>
        <dbReference type="ARBA" id="ARBA00022679"/>
    </source>
</evidence>
<dbReference type="GO" id="GO:0005524">
    <property type="term" value="F:ATP binding"/>
    <property type="evidence" value="ECO:0007669"/>
    <property type="project" value="UniProtKB-KW"/>
</dbReference>
<dbReference type="Gene3D" id="2.40.10.10">
    <property type="entry name" value="Trypsin-like serine proteases"/>
    <property type="match status" value="1"/>
</dbReference>
<evidence type="ECO:0000256" key="28">
    <source>
        <dbReference type="ARBA" id="ARBA00023200"/>
    </source>
</evidence>
<dbReference type="KEGG" id="vg:9699797"/>
<evidence type="ECO:0000256" key="17">
    <source>
        <dbReference type="ARBA" id="ARBA00022801"/>
    </source>
</evidence>
<evidence type="ECO:0000256" key="24">
    <source>
        <dbReference type="ARBA" id="ARBA00022953"/>
    </source>
</evidence>
<feature type="region of interest" description="Disordered" evidence="32">
    <location>
        <begin position="192"/>
        <end position="243"/>
    </location>
</feature>
<dbReference type="CDD" id="cd00205">
    <property type="entry name" value="rhv_like"/>
    <property type="match status" value="2"/>
</dbReference>
<keyword evidence="27 33" id="KW-0472">Membrane</keyword>
<keyword evidence="12" id="KW-0808">Transferase</keyword>
<evidence type="ECO:0000259" key="36">
    <source>
        <dbReference type="PROSITE" id="PS51874"/>
    </source>
</evidence>
<keyword evidence="9" id="KW-0167">Capsid protein</keyword>
<dbReference type="InterPro" id="IPR033703">
    <property type="entry name" value="Rhv-like"/>
</dbReference>
<keyword evidence="28" id="KW-1035">Host cytoplasm</keyword>
<dbReference type="PROSITE" id="PS51218">
    <property type="entry name" value="SF3_HELICASE_2"/>
    <property type="match status" value="1"/>
</dbReference>
<evidence type="ECO:0000313" key="37">
    <source>
        <dbReference type="EMBL" id="ADL38957.1"/>
    </source>
</evidence>
<evidence type="ECO:0000256" key="9">
    <source>
        <dbReference type="ARBA" id="ARBA00022561"/>
    </source>
</evidence>
<keyword evidence="6" id="KW-1036">Host cytoplasmic vesicle</keyword>
<protein>
    <recommendedName>
        <fullName evidence="3">Genome polyprotein</fullName>
    </recommendedName>
</protein>
<evidence type="ECO:0000256" key="30">
    <source>
        <dbReference type="ARBA" id="ARBA00023296"/>
    </source>
</evidence>
<dbReference type="GO" id="GO:0039694">
    <property type="term" value="P:viral RNA genome replication"/>
    <property type="evidence" value="ECO:0007669"/>
    <property type="project" value="InterPro"/>
</dbReference>
<keyword evidence="8" id="KW-0597">Phosphoprotein</keyword>
<evidence type="ECO:0000259" key="35">
    <source>
        <dbReference type="PROSITE" id="PS51218"/>
    </source>
</evidence>
<keyword evidence="19" id="KW-0347">Helicase</keyword>
<dbReference type="PROSITE" id="PS51874">
    <property type="entry name" value="PCV_3C_PRO"/>
    <property type="match status" value="1"/>
</dbReference>
<evidence type="ECO:0000256" key="22">
    <source>
        <dbReference type="ARBA" id="ARBA00022844"/>
    </source>
</evidence>
<keyword evidence="33" id="KW-0812">Transmembrane</keyword>
<evidence type="ECO:0000256" key="31">
    <source>
        <dbReference type="ARBA" id="ARBA00023303"/>
    </source>
</evidence>
<keyword evidence="29" id="KW-0449">Lipoprotein</keyword>
<evidence type="ECO:0000256" key="16">
    <source>
        <dbReference type="ARBA" id="ARBA00022741"/>
    </source>
</evidence>
<evidence type="ECO:0000256" key="29">
    <source>
        <dbReference type="ARBA" id="ARBA00023288"/>
    </source>
</evidence>
<evidence type="ECO:0000256" key="23">
    <source>
        <dbReference type="ARBA" id="ARBA00022870"/>
    </source>
</evidence>
<keyword evidence="7" id="KW-0191">Covalent protein-RNA linkage</keyword>
<dbReference type="Gene3D" id="2.60.120.20">
    <property type="match status" value="4"/>
</dbReference>
<evidence type="ECO:0000256" key="8">
    <source>
        <dbReference type="ARBA" id="ARBA00022553"/>
    </source>
</evidence>
<name>D9YV24_9PICO</name>
<keyword evidence="17" id="KW-0378">Hydrolase</keyword>
<evidence type="ECO:0000313" key="38">
    <source>
        <dbReference type="Proteomes" id="UP000029744"/>
    </source>
</evidence>
<dbReference type="Gene3D" id="1.20.960.20">
    <property type="match status" value="1"/>
</dbReference>
<dbReference type="Pfam" id="PF00910">
    <property type="entry name" value="RNA_helicase"/>
    <property type="match status" value="1"/>
</dbReference>
<keyword evidence="25" id="KW-1182">Viral ion channel</keyword>
<proteinExistence type="predicted"/>
<evidence type="ECO:0000256" key="10">
    <source>
        <dbReference type="ARBA" id="ARBA00022581"/>
    </source>
</evidence>
<dbReference type="InterPro" id="IPR027417">
    <property type="entry name" value="P-loop_NTPase"/>
</dbReference>
<evidence type="ECO:0000256" key="13">
    <source>
        <dbReference type="ARBA" id="ARBA00022695"/>
    </source>
</evidence>
<dbReference type="Proteomes" id="UP000029744">
    <property type="component" value="Segment"/>
</dbReference>
<dbReference type="GO" id="GO:0019062">
    <property type="term" value="P:virion attachment to host cell"/>
    <property type="evidence" value="ECO:0007669"/>
    <property type="project" value="UniProtKB-KW"/>
</dbReference>
<dbReference type="GeneID" id="9699797"/>
<keyword evidence="20" id="KW-0788">Thiol protease</keyword>
<dbReference type="InterPro" id="IPR009003">
    <property type="entry name" value="Peptidase_S1_PA"/>
</dbReference>
<feature type="region of interest" description="Disordered" evidence="32">
    <location>
        <begin position="714"/>
        <end position="738"/>
    </location>
</feature>
<evidence type="ECO:0000256" key="27">
    <source>
        <dbReference type="ARBA" id="ARBA00023136"/>
    </source>
</evidence>
<dbReference type="InterPro" id="IPR001205">
    <property type="entry name" value="RNA-dir_pol_C"/>
</dbReference>
<dbReference type="GO" id="GO:0003724">
    <property type="term" value="F:RNA helicase activity"/>
    <property type="evidence" value="ECO:0007669"/>
    <property type="project" value="InterPro"/>
</dbReference>
<dbReference type="GO" id="GO:0005198">
    <property type="term" value="F:structural molecule activity"/>
    <property type="evidence" value="ECO:0007669"/>
    <property type="project" value="InterPro"/>
</dbReference>
<evidence type="ECO:0000256" key="5">
    <source>
        <dbReference type="ARBA" id="ARBA00022484"/>
    </source>
</evidence>
<dbReference type="GO" id="GO:0015267">
    <property type="term" value="F:channel activity"/>
    <property type="evidence" value="ECO:0007669"/>
    <property type="project" value="UniProtKB-KW"/>
</dbReference>
<evidence type="ECO:0000256" key="3">
    <source>
        <dbReference type="ARBA" id="ARBA00020107"/>
    </source>
</evidence>
<keyword evidence="23" id="KW-1043">Host membrane</keyword>
<keyword evidence="30" id="KW-1160">Virus entry into host cell</keyword>
<keyword evidence="10" id="KW-0945">Host-virus interaction</keyword>
<dbReference type="InterPro" id="IPR001676">
    <property type="entry name" value="Picornavirus_capsid"/>
</dbReference>
<keyword evidence="14" id="KW-1143">T=pseudo3 icosahedral capsid protein</keyword>
<evidence type="ECO:0000259" key="34">
    <source>
        <dbReference type="PROSITE" id="PS50507"/>
    </source>
</evidence>
<evidence type="ECO:0000256" key="7">
    <source>
        <dbReference type="ARBA" id="ARBA00022520"/>
    </source>
</evidence>
<keyword evidence="38" id="KW-1185">Reference proteome</keyword>
<keyword evidence="24" id="KW-0693">Viral RNA replication</keyword>
<reference evidence="37 38" key="1">
    <citation type="journal article" date="2010" name="J. Gen. Virol.">
        <title>Comparative analysis of six genome sequences of three novel picornaviruses, turdiviruses 1, 2 and 3, in dead wild birds, and proposal of two novel genera, Orthoturdivirus and Paraturdivirus, in the family Picornaviridae.</title>
        <authorList>
            <person name="Woo P.C."/>
            <person name="Lau S.K."/>
            <person name="Huang Y."/>
            <person name="Lam C.S."/>
            <person name="Poon R.W."/>
            <person name="Tsoi H.W."/>
            <person name="Lee P."/>
            <person name="Tse H."/>
            <person name="Chan A.S."/>
            <person name="Luk G."/>
            <person name="Chan K.H."/>
            <person name="Yuen K.Y."/>
        </authorList>
    </citation>
    <scope>NUCLEOTIDE SEQUENCE [LARGE SCALE GENOMIC DNA]</scope>
    <source>
        <strain evidence="38">Isolate Turdus pallidus/Hong Kong/00356/2007</strain>
    </source>
</reference>
<keyword evidence="26" id="KW-0406">Ion transport</keyword>
<comment type="subcellular location">
    <subcellularLocation>
        <location evidence="1">Host cytoplasmic vesicle membrane</location>
        <topology evidence="1">Peripheral membrane protein</topology>
        <orientation evidence="1">Cytoplasmic side</orientation>
    </subcellularLocation>
    <subcellularLocation>
        <location evidence="2">Virion</location>
    </subcellularLocation>
</comment>
<keyword evidence="5" id="KW-0696">RNA-directed RNA polymerase</keyword>
<dbReference type="SUPFAM" id="SSF56672">
    <property type="entry name" value="DNA/RNA polymerases"/>
    <property type="match status" value="1"/>
</dbReference>
<accession>D9YV24</accession>
<dbReference type="InterPro" id="IPR000199">
    <property type="entry name" value="Peptidase_C3A/C3B_picornavir"/>
</dbReference>
<keyword evidence="33" id="KW-1133">Transmembrane helix</keyword>
<sequence>MAHRSRPFPADPKTETQILNHLHFAITTLHRDPNYTPPCTTRLPVRIHKAAWAFHAFGYRCTLVGFEPSTPWTLKEVKQVLPETLFQEECHAFPLPSPTIQGFTYLTPDPIFADVLRRVRSGDFTVFQSDNAKVSGVDDDYTLIYSFGPHTARYTIPRSRPWLTSMEFVPSKQGQTITNIYGDGNWVTSSTGANGWSPSVNTNLADGTITSTNTGSPAPQNPNGPSNSSRPNKPRMSTLGRVNDQLAQERIRTLRAGSIGMDIPSQAPITQPLDIPPRADVSYLGEPFRPGPQVDRFWEVSHAKWNLSDTGLLTWDTSALQSTLAAPCTKHANFGSGTHLNFPYSILNSQPGTAISNAFSTHSYWRGDALIQVTVNSSPQASGVLLVAAIPEGVDVLTPQSATHYPFTLLNLATTNCCALLLPFLSPNPVDPCGLHFQWNVVALPITPLRVPAGTPSFLDVSCMMAPQDSEFFAMKTPAQQGVKVRETSATGNAYVTSCSAGTSIPALPYIPSNPPTTYVPGRTTNYMGLANQPGLMALVDIGMDSPVGTKLLCQKIDPISLTTPISGTLTPLGQTLTHFSQWRGTLDIDLVFSGSQQNTGRILVSTTPPVAGCPATMEAAMRNTCYIWDLTTSASISITIPYFSSTPWKTLSRSTSLSLSVNQLAGWLGLYVYSPLSCPAFNPDQATIAVFIRGGADFEARIPSGLATATIQGDEEVPASSNDGLNTLELRPSSDGPESMSVAAYYSSFSPISLYSTPSSQRNPSIPITSYPYALPLDPTHLIAGGTSNYVCPSLSTLLFREFTYLSADLEIDIVFTPGGDSDLPRDVDVYVIPPGCTIPANPNPVTLSGFPSAGWREMTEDRAHVTLSVPFSAENPVIASRYLGFPSYESSQSLATSLYSFGTLLITSPYFQNPLGTAYAEISLRFVNLQAFLPRPLSFNTLPDTQTYTAPAYVAARRQAGGILRTSPEPCFVIRNQRLTYVHWALRSGNKQVSIQRSGLGGLTPVIGYEDLEGEVYAEVPPHIFALAEAQVGSEYPYSATNNCTTWVETLTNLSLPNTGNSLALGLGAIGVGAAAALAVKTAEAKKQGLSEVSRNANATAESLQRAAHIAHDAVSKAEKIASSVSLPSSTDALRAAAADMKVAANLIAGSIKDAGDIVDRVSPVIDSLASTADNAVQGFLKILAKLIGYIMILFGSPTPLSVAGLLVVIASDFAPAVVQYFKNVGNPLAALYYWIARKLGLESVTAKDAVDAAPTLSQLSSEPTPVQTPPQPTRQGVKEYNDGVNALKNTEWLIKKIFEYIKDLLEWLGVRAKSEPSAQLAQSHDTIMALFQDSISATSAPSLDLPAARSNLAKAQSLLPLATAAKSNTHSHILTQSIKNYTNAIASQEALLAPPRPEPYVLYLYGKPGSGKSVFAQALARTLAYHLCGDPESVYAPSSSDCAYYDGYAQQCVHYIDDVGQDPEGKDWKDFAQLVSTSPFIVPMASLEKKGMLYNSKVIILTSNFSEPNPRASRIPQALQRRLKCMIEIEPLSCPTQSNLHTLSSLPNQFNPETALRVDGPATRYFANDCPMLRFEAFRLTSNHGFKHADDIVRHVLDKVKNSGGISNALAALIPGVKPLARQQAGDEVPISKAPTCFTNPSYIPGSTEDLSWDPTDIQSSVPTPEVVAVKSNDIGLLKKIWKYKKPLIATATFLSILASVTVLFTSLYTTFRSRSQPQGAYAGMPLVREGTVYHGAYSGLPLSSAPASTRPKASPRPLRQGLQECDIALSRNVVTVTSYDETSGKMLQLNGLALFDRWVATVTHIKLDRPMTVDINGCSYPVTRHVVHGEIAAVYAPKMPQVRDIRRFIRAPRMHHVGTVIANSTSGPVFMLANNVKHGDTPYPDLTGLTQVYTYDTPSYDGLCGAPLILHHPASPTVVGIHEAGVAGVSGVAIPLLPLLEKIPLPTQQSVITPLPMPGPGVHIPRRSRLRPSPAMGAFPVEKIPAALSSHDKRLPEGVDVDTVAFSKQNRGDLDKPWPTLPVAVDLYFSQCDFPKLRMLSMDEAINGTPLLDGLDMKQSAGYPWSLTTNRRSLFTQDPETGKYKPVPELEEAVLACLENPDYFYTTMLKDELRPTEKALAGKTRLIEAAPIHAIIAGRMLLGGLFEHMHARPGQYGSAVGCDPDYHWTPFFHSFDRFAEVWALDYSCFDSTLPSCAFDLIAAKLSQIITPLPGIAEDAIVKYIRSISVSKHVFGDRAYLMTGGNPSGCVGTSILNSMINNSVLISAFLTHPQFNPAEMRILTYGDDVLYATTPTIHPSFVKSFFDQNTTLIVTPATKAGDFPDHSTIWDVTFLKRWFVPDEERPWYIHPVIEPATYEQSVMWTRGGDFQDVVTSLSFLAHHAGPTNYDAWATKVREQAARKGLLPNILPYSYLHHRWLQLVVS</sequence>
<dbReference type="Gene3D" id="3.40.50.300">
    <property type="entry name" value="P-loop containing nucleotide triphosphate hydrolases"/>
    <property type="match status" value="1"/>
</dbReference>
<dbReference type="SUPFAM" id="SSF88633">
    <property type="entry name" value="Positive stranded ssRNA viruses"/>
    <property type="match status" value="2"/>
</dbReference>
<dbReference type="CDD" id="cd23224">
    <property type="entry name" value="Passerivirus_RdRp"/>
    <property type="match status" value="1"/>
</dbReference>
<dbReference type="GO" id="GO:0044162">
    <property type="term" value="C:host cell cytoplasmic vesicle membrane"/>
    <property type="evidence" value="ECO:0007669"/>
    <property type="project" value="UniProtKB-SubCell"/>
</dbReference>
<feature type="compositionally biased region" description="Low complexity" evidence="32">
    <location>
        <begin position="216"/>
        <end position="231"/>
    </location>
</feature>
<dbReference type="InterPro" id="IPR044067">
    <property type="entry name" value="PCV_3C_PRO"/>
</dbReference>
<dbReference type="InterPro" id="IPR014759">
    <property type="entry name" value="Helicase_SF3_ssRNA_vir"/>
</dbReference>
<evidence type="ECO:0000256" key="32">
    <source>
        <dbReference type="SAM" id="MobiDB-lite"/>
    </source>
</evidence>
<evidence type="ECO:0000256" key="18">
    <source>
        <dbReference type="ARBA" id="ARBA00022804"/>
    </source>
</evidence>
<dbReference type="InterPro" id="IPR043504">
    <property type="entry name" value="Peptidase_S1_PA_chymotrypsin"/>
</dbReference>
<dbReference type="GO" id="GO:0006351">
    <property type="term" value="P:DNA-templated transcription"/>
    <property type="evidence" value="ECO:0007669"/>
    <property type="project" value="InterPro"/>
</dbReference>
<keyword evidence="22" id="KW-0946">Virion</keyword>
<feature type="transmembrane region" description="Helical" evidence="33">
    <location>
        <begin position="1691"/>
        <end position="1712"/>
    </location>
</feature>
<dbReference type="InterPro" id="IPR043502">
    <property type="entry name" value="DNA/RNA_pol_sf"/>
</dbReference>
<evidence type="ECO:0000256" key="14">
    <source>
        <dbReference type="ARBA" id="ARBA00022706"/>
    </source>
</evidence>
<evidence type="ECO:0000256" key="26">
    <source>
        <dbReference type="ARBA" id="ARBA00023065"/>
    </source>
</evidence>
<organism evidence="37 38">
    <name type="scientific">Passerivirus A1</name>
    <dbReference type="NCBI Taxonomy" id="871699"/>
    <lineage>
        <taxon>Viruses</taxon>
        <taxon>Riboviria</taxon>
        <taxon>Orthornavirae</taxon>
        <taxon>Pisuviricota</taxon>
        <taxon>Pisoniviricetes</taxon>
        <taxon>Picornavirales</taxon>
        <taxon>Picornaviridae</taxon>
        <taxon>Kodimesavirinae</taxon>
        <taxon>Passerivirus</taxon>
        <taxon>Passerivirus ahokothi</taxon>
        <taxon>Passerivirus A</taxon>
    </lineage>
</organism>
<dbReference type="GO" id="GO:0046718">
    <property type="term" value="P:symbiont entry into host cell"/>
    <property type="evidence" value="ECO:0007669"/>
    <property type="project" value="UniProtKB-KW"/>
</dbReference>
<feature type="transmembrane region" description="Helical" evidence="33">
    <location>
        <begin position="1189"/>
        <end position="1214"/>
    </location>
</feature>
<dbReference type="Pfam" id="PF22663">
    <property type="entry name" value="Rhv_5"/>
    <property type="match status" value="1"/>
</dbReference>
<dbReference type="InterPro" id="IPR007094">
    <property type="entry name" value="RNA-dir_pol_PSvirus"/>
</dbReference>
<evidence type="ECO:0000256" key="1">
    <source>
        <dbReference type="ARBA" id="ARBA00004295"/>
    </source>
</evidence>
<dbReference type="InterPro" id="IPR029053">
    <property type="entry name" value="Viral_coat"/>
</dbReference>
<evidence type="ECO:0000256" key="20">
    <source>
        <dbReference type="ARBA" id="ARBA00022807"/>
    </source>
</evidence>
<dbReference type="GO" id="GO:0003968">
    <property type="term" value="F:RNA-directed RNA polymerase activity"/>
    <property type="evidence" value="ECO:0007669"/>
    <property type="project" value="UniProtKB-KW"/>
</dbReference>
<dbReference type="Pfam" id="PF00548">
    <property type="entry name" value="Peptidase_C3"/>
    <property type="match status" value="1"/>
</dbReference>
<dbReference type="InterPro" id="IPR004004">
    <property type="entry name" value="Helic/Pol/Pept_Calicivir-typ"/>
</dbReference>
<evidence type="ECO:0000256" key="15">
    <source>
        <dbReference type="ARBA" id="ARBA00022707"/>
    </source>
</evidence>
<keyword evidence="18" id="KW-1161">Viral attachment to host cell</keyword>
<evidence type="ECO:0000256" key="21">
    <source>
        <dbReference type="ARBA" id="ARBA00022840"/>
    </source>
</evidence>
<dbReference type="InterPro" id="IPR059138">
    <property type="entry name" value="Pico_VP1"/>
</dbReference>
<evidence type="ECO:0000256" key="6">
    <source>
        <dbReference type="ARBA" id="ARBA00022488"/>
    </source>
</evidence>
<dbReference type="PRINTS" id="PR00918">
    <property type="entry name" value="CALICVIRUSNS"/>
</dbReference>
<dbReference type="Pfam" id="PF00073">
    <property type="entry name" value="Rhv"/>
    <property type="match status" value="2"/>
</dbReference>
<keyword evidence="31" id="KW-0407">Ion channel</keyword>
<keyword evidence="11" id="KW-0645">Protease</keyword>
<evidence type="ECO:0000256" key="25">
    <source>
        <dbReference type="ARBA" id="ARBA00023039"/>
    </source>
</evidence>
<keyword evidence="21" id="KW-0067">ATP-binding</keyword>
<keyword evidence="4" id="KW-0813">Transport</keyword>
<dbReference type="SUPFAM" id="SSF50494">
    <property type="entry name" value="Trypsin-like serine proteases"/>
    <property type="match status" value="1"/>
</dbReference>